<evidence type="ECO:0000313" key="9">
    <source>
        <dbReference type="EMBL" id="MBS0024858.1"/>
    </source>
</evidence>
<dbReference type="PANTHER" id="PTHR43809:SF1">
    <property type="entry name" value="NITRITE REDUCTASE (NADH) LARGE SUBUNIT"/>
    <property type="match status" value="1"/>
</dbReference>
<dbReference type="SUPFAM" id="SSF51905">
    <property type="entry name" value="FAD/NAD(P)-binding domain"/>
    <property type="match status" value="2"/>
</dbReference>
<comment type="pathway">
    <text evidence="2">Nitrogen metabolism; nitrate reduction (assimilation).</text>
</comment>
<evidence type="ECO:0000313" key="10">
    <source>
        <dbReference type="Proteomes" id="UP000678243"/>
    </source>
</evidence>
<comment type="caution">
    <text evidence="9">The sequence shown here is derived from an EMBL/GenBank/DDBJ whole genome shotgun (WGS) entry which is preliminary data.</text>
</comment>
<evidence type="ECO:0000256" key="7">
    <source>
        <dbReference type="ARBA" id="ARBA00023014"/>
    </source>
</evidence>
<gene>
    <name evidence="9" type="ORF">KE274_12155</name>
</gene>
<dbReference type="Proteomes" id="UP000678243">
    <property type="component" value="Unassembled WGS sequence"/>
</dbReference>
<evidence type="ECO:0000256" key="5">
    <source>
        <dbReference type="ARBA" id="ARBA00023002"/>
    </source>
</evidence>
<comment type="cofactor">
    <cofactor evidence="1">
        <name>siroheme</name>
        <dbReference type="ChEBI" id="CHEBI:60052"/>
    </cofactor>
</comment>
<feature type="domain" description="FAD/NAD(P)-binding" evidence="8">
    <location>
        <begin position="10"/>
        <end position="295"/>
    </location>
</feature>
<dbReference type="InterPro" id="IPR036188">
    <property type="entry name" value="FAD/NAD-bd_sf"/>
</dbReference>
<evidence type="ECO:0000256" key="4">
    <source>
        <dbReference type="ARBA" id="ARBA00022723"/>
    </source>
</evidence>
<accession>A0ABS5IPH6</accession>
<dbReference type="EMBL" id="JAGTUK010000003">
    <property type="protein sequence ID" value="MBS0024858.1"/>
    <property type="molecule type" value="Genomic_DNA"/>
</dbReference>
<evidence type="ECO:0000256" key="6">
    <source>
        <dbReference type="ARBA" id="ARBA00023004"/>
    </source>
</evidence>
<dbReference type="PRINTS" id="PR00368">
    <property type="entry name" value="FADPNR"/>
</dbReference>
<dbReference type="InterPro" id="IPR052034">
    <property type="entry name" value="NasD-like"/>
</dbReference>
<protein>
    <submittedName>
        <fullName evidence="9">FAD-dependent oxidoreductase</fullName>
    </submittedName>
</protein>
<keyword evidence="7" id="KW-0411">Iron-sulfur</keyword>
<organism evidence="9 10">
    <name type="scientific">Microbacterium paraoxydans</name>
    <dbReference type="NCBI Taxonomy" id="199592"/>
    <lineage>
        <taxon>Bacteria</taxon>
        <taxon>Bacillati</taxon>
        <taxon>Actinomycetota</taxon>
        <taxon>Actinomycetes</taxon>
        <taxon>Micrococcales</taxon>
        <taxon>Microbacteriaceae</taxon>
        <taxon>Microbacterium</taxon>
    </lineage>
</organism>
<proteinExistence type="predicted"/>
<dbReference type="Gene3D" id="3.50.50.60">
    <property type="entry name" value="FAD/NAD(P)-binding domain"/>
    <property type="match status" value="2"/>
</dbReference>
<keyword evidence="5" id="KW-0560">Oxidoreductase</keyword>
<dbReference type="PANTHER" id="PTHR43809">
    <property type="entry name" value="NITRITE REDUCTASE (NADH) LARGE SUBUNIT"/>
    <property type="match status" value="1"/>
</dbReference>
<evidence type="ECO:0000256" key="1">
    <source>
        <dbReference type="ARBA" id="ARBA00001929"/>
    </source>
</evidence>
<keyword evidence="4" id="KW-0479">Metal-binding</keyword>
<name>A0ABS5IPH6_9MICO</name>
<keyword evidence="3" id="KW-0349">Heme</keyword>
<keyword evidence="10" id="KW-1185">Reference proteome</keyword>
<dbReference type="RefSeq" id="WP_211544098.1">
    <property type="nucleotide sequence ID" value="NZ_JAGTUK010000003.1"/>
</dbReference>
<evidence type="ECO:0000256" key="3">
    <source>
        <dbReference type="ARBA" id="ARBA00022617"/>
    </source>
</evidence>
<evidence type="ECO:0000259" key="8">
    <source>
        <dbReference type="Pfam" id="PF07992"/>
    </source>
</evidence>
<dbReference type="InterPro" id="IPR023753">
    <property type="entry name" value="FAD/NAD-binding_dom"/>
</dbReference>
<sequence length="580" mass="61376">MDDSAFRRTEVLIVGAGPAAHAFLRRFLRDPRDDVRITVIGDEARSPYDRSQLFRLLRDPGSQEADLDRAVFRDDRVRLERDDRVRKIERAARIVRTRSGRAYSYDLLILATGSHPVRPTVSGAGLPGVFSSHSAADARALHAYRTTRRGRRTHVTVVGDGVVAFAAALALHDSDVEVTVVRERADEARLSRPASETLDRLLRDRGVAVRASARVTRLDANESGAVGSVEFHDGTFIKTDAVVFSPEPRARDELARNADLSLAPGGGVLVDADGRTSDPRILAIGAVAVAAEDAHAERAPVPDIDAVTSARVCGAAATSQKQLGATVVSAGDIEVAQLSHTSEREVGGIVVALSRGRGLFHGELVLSNDGCALLGVTLIGEPGTSMPLLSARNDAARARAATDLLRVGRDADGCGHSLVELLRRKPEEITDRAGATLTDALGRFPESSGCAACARAVAERWVARAGGLLAGVPWPVGAGDRAAPRPLAVENRGAVTVSAPEELSGAQLIHLGRLAEELGASVSLDGGGRRLELRGVRASDVPLVRSRLRTAGLEAMAQPTTLRFGESDAATANRRVESPA</sequence>
<keyword evidence="6" id="KW-0408">Iron</keyword>
<evidence type="ECO:0000256" key="2">
    <source>
        <dbReference type="ARBA" id="ARBA00005096"/>
    </source>
</evidence>
<dbReference type="Pfam" id="PF07992">
    <property type="entry name" value="Pyr_redox_2"/>
    <property type="match status" value="1"/>
</dbReference>
<reference evidence="9 10" key="1">
    <citation type="submission" date="2021-04" db="EMBL/GenBank/DDBJ databases">
        <title>Whole genome analysis of root endophytic bacterium Microbacterium paraoxydans ku-mp colonizing RP-bio226 rice variety.</title>
        <authorList>
            <person name="Ulaganathan K."/>
            <person name="Latha B."/>
        </authorList>
    </citation>
    <scope>NUCLEOTIDE SEQUENCE [LARGE SCALE GENOMIC DNA]</scope>
    <source>
        <strain evidence="10">ku-mp</strain>
    </source>
</reference>